<sequence>RLEFDSVKGTLIFFIDGIQQPIYISGIQEKVRLIIDMYYAGSLCTIQSLKKQLSPTSSHVDNEQAIQW</sequence>
<evidence type="ECO:0000313" key="2">
    <source>
        <dbReference type="Proteomes" id="UP000324800"/>
    </source>
</evidence>
<evidence type="ECO:0000313" key="1">
    <source>
        <dbReference type="EMBL" id="KAA6387754.1"/>
    </source>
</evidence>
<feature type="non-terminal residue" evidence="1">
    <location>
        <position position="1"/>
    </location>
</feature>
<dbReference type="Proteomes" id="UP000324800">
    <property type="component" value="Unassembled WGS sequence"/>
</dbReference>
<protein>
    <submittedName>
        <fullName evidence="1">Uncharacterized protein</fullName>
    </submittedName>
</protein>
<dbReference type="EMBL" id="SNRW01004245">
    <property type="protein sequence ID" value="KAA6387754.1"/>
    <property type="molecule type" value="Genomic_DNA"/>
</dbReference>
<reference evidence="1 2" key="1">
    <citation type="submission" date="2019-03" db="EMBL/GenBank/DDBJ databases">
        <title>Single cell metagenomics reveals metabolic interactions within the superorganism composed of flagellate Streblomastix strix and complex community of Bacteroidetes bacteria on its surface.</title>
        <authorList>
            <person name="Treitli S.C."/>
            <person name="Kolisko M."/>
            <person name="Husnik F."/>
            <person name="Keeling P."/>
            <person name="Hampl V."/>
        </authorList>
    </citation>
    <scope>NUCLEOTIDE SEQUENCE [LARGE SCALE GENOMIC DNA]</scope>
    <source>
        <strain evidence="1">ST1C</strain>
    </source>
</reference>
<proteinExistence type="predicted"/>
<comment type="caution">
    <text evidence="1">The sequence shown here is derived from an EMBL/GenBank/DDBJ whole genome shotgun (WGS) entry which is preliminary data.</text>
</comment>
<dbReference type="AlphaFoldDB" id="A0A5J4VYL5"/>
<organism evidence="1 2">
    <name type="scientific">Streblomastix strix</name>
    <dbReference type="NCBI Taxonomy" id="222440"/>
    <lineage>
        <taxon>Eukaryota</taxon>
        <taxon>Metamonada</taxon>
        <taxon>Preaxostyla</taxon>
        <taxon>Oxymonadida</taxon>
        <taxon>Streblomastigidae</taxon>
        <taxon>Streblomastix</taxon>
    </lineage>
</organism>
<name>A0A5J4VYL5_9EUKA</name>
<accession>A0A5J4VYL5</accession>
<gene>
    <name evidence="1" type="ORF">EZS28_016717</name>
</gene>